<keyword evidence="8" id="KW-1185">Reference proteome</keyword>
<dbReference type="EMBL" id="VUNQ01000013">
    <property type="protein sequence ID" value="MSU01292.1"/>
    <property type="molecule type" value="Genomic_DNA"/>
</dbReference>
<dbReference type="InterPro" id="IPR000524">
    <property type="entry name" value="Tscrpt_reg_HTH_GntR"/>
</dbReference>
<evidence type="ECO:0000313" key="7">
    <source>
        <dbReference type="EMBL" id="MSU01292.1"/>
    </source>
</evidence>
<keyword evidence="2" id="KW-0663">Pyridoxal phosphate</keyword>
<dbReference type="Proteomes" id="UP000469523">
    <property type="component" value="Unassembled WGS sequence"/>
</dbReference>
<sequence length="476" mass="55451">MIYIDEKSEIPIYQQIYEQIKEDIIKGILVEGDRLTSTRILAKELYVSRNTIENSYSQLSLEGYIESIPGSGFIVKNINEEFPFYPNQVLDELHENIEKDNNESSSFNDDPLLYKYNFQYGIFDDSIFPYSLWRRLTAKALSSIDSKKINFYNHKQGELDLRMEIMNYLKVFRAVSCTAEQIIICSGNQHSLDLICKIFSKHSPKIAFEEPGYDGARIVFENNNFEVNPIPVKAHGIDMLELKNTSAKLVYITPSHQFPTGVIMPIQNRIHLLHWATQNDGVIIEDDYDSEFRYHSRPIPSLQSIDNNERVIYLGTFSKALSPGLRMSYMILPKWLLPKYNELFNGYYPTVPWLQQKILSLYMSGGHWERHLRKARLSYKKKHDTLIQTLTNLMGNKVIIHGNNAGLHIVLEFINGENQDWLIEKAKAHKIKIYPISPFWYIKENYSNNMILMGFSMLSEEEIIEAITILKKVWFS</sequence>
<keyword evidence="3" id="KW-0805">Transcription regulation</keyword>
<dbReference type="InterPro" id="IPR036388">
    <property type="entry name" value="WH-like_DNA-bd_sf"/>
</dbReference>
<protein>
    <submittedName>
        <fullName evidence="7">PLP-dependent aminotransferase family protein</fullName>
    </submittedName>
</protein>
<evidence type="ECO:0000256" key="1">
    <source>
        <dbReference type="ARBA" id="ARBA00005384"/>
    </source>
</evidence>
<evidence type="ECO:0000256" key="3">
    <source>
        <dbReference type="ARBA" id="ARBA00023015"/>
    </source>
</evidence>
<dbReference type="SMART" id="SM00345">
    <property type="entry name" value="HTH_GNTR"/>
    <property type="match status" value="1"/>
</dbReference>
<dbReference type="CDD" id="cd07377">
    <property type="entry name" value="WHTH_GntR"/>
    <property type="match status" value="1"/>
</dbReference>
<evidence type="ECO:0000256" key="2">
    <source>
        <dbReference type="ARBA" id="ARBA00022898"/>
    </source>
</evidence>
<comment type="caution">
    <text evidence="7">The sequence shown here is derived from an EMBL/GenBank/DDBJ whole genome shotgun (WGS) entry which is preliminary data.</text>
</comment>
<dbReference type="GO" id="GO:0030170">
    <property type="term" value="F:pyridoxal phosphate binding"/>
    <property type="evidence" value="ECO:0007669"/>
    <property type="project" value="InterPro"/>
</dbReference>
<evidence type="ECO:0000256" key="4">
    <source>
        <dbReference type="ARBA" id="ARBA00023125"/>
    </source>
</evidence>
<keyword evidence="7" id="KW-0032">Aminotransferase</keyword>
<name>A0A6N7XKH9_9FIRM</name>
<keyword evidence="5" id="KW-0804">Transcription</keyword>
<feature type="domain" description="HTH gntR-type" evidence="6">
    <location>
        <begin position="10"/>
        <end position="78"/>
    </location>
</feature>
<organism evidence="7 8">
    <name type="scientific">Tissierella pigra</name>
    <dbReference type="NCBI Taxonomy" id="2607614"/>
    <lineage>
        <taxon>Bacteria</taxon>
        <taxon>Bacillati</taxon>
        <taxon>Bacillota</taxon>
        <taxon>Tissierellia</taxon>
        <taxon>Tissierellales</taxon>
        <taxon>Tissierellaceae</taxon>
        <taxon>Tissierella</taxon>
    </lineage>
</organism>
<dbReference type="SUPFAM" id="SSF46785">
    <property type="entry name" value="Winged helix' DNA-binding domain"/>
    <property type="match status" value="1"/>
</dbReference>
<dbReference type="GO" id="GO:0003700">
    <property type="term" value="F:DNA-binding transcription factor activity"/>
    <property type="evidence" value="ECO:0007669"/>
    <property type="project" value="InterPro"/>
</dbReference>
<dbReference type="Pfam" id="PF00155">
    <property type="entry name" value="Aminotran_1_2"/>
    <property type="match status" value="1"/>
</dbReference>
<dbReference type="Pfam" id="PF00392">
    <property type="entry name" value="GntR"/>
    <property type="match status" value="1"/>
</dbReference>
<evidence type="ECO:0000256" key="5">
    <source>
        <dbReference type="ARBA" id="ARBA00023163"/>
    </source>
</evidence>
<dbReference type="InterPro" id="IPR015421">
    <property type="entry name" value="PyrdxlP-dep_Trfase_major"/>
</dbReference>
<dbReference type="InterPro" id="IPR004839">
    <property type="entry name" value="Aminotransferase_I/II_large"/>
</dbReference>
<keyword evidence="7" id="KW-0808">Transferase</keyword>
<dbReference type="GO" id="GO:0008483">
    <property type="term" value="F:transaminase activity"/>
    <property type="evidence" value="ECO:0007669"/>
    <property type="project" value="UniProtKB-KW"/>
</dbReference>
<gene>
    <name evidence="7" type="ORF">FYJ83_07420</name>
</gene>
<comment type="similarity">
    <text evidence="1">In the C-terminal section; belongs to the class-I pyridoxal-phosphate-dependent aminotransferase family.</text>
</comment>
<keyword evidence="4" id="KW-0238">DNA-binding</keyword>
<dbReference type="InterPro" id="IPR015424">
    <property type="entry name" value="PyrdxlP-dep_Trfase"/>
</dbReference>
<accession>A0A6N7XKH9</accession>
<dbReference type="Gene3D" id="3.40.640.10">
    <property type="entry name" value="Type I PLP-dependent aspartate aminotransferase-like (Major domain)"/>
    <property type="match status" value="1"/>
</dbReference>
<dbReference type="InterPro" id="IPR051446">
    <property type="entry name" value="HTH_trans_reg/aminotransferase"/>
</dbReference>
<dbReference type="PANTHER" id="PTHR46577">
    <property type="entry name" value="HTH-TYPE TRANSCRIPTIONAL REGULATORY PROTEIN GABR"/>
    <property type="match status" value="1"/>
</dbReference>
<dbReference type="GO" id="GO:0003677">
    <property type="term" value="F:DNA binding"/>
    <property type="evidence" value="ECO:0007669"/>
    <property type="project" value="UniProtKB-KW"/>
</dbReference>
<dbReference type="CDD" id="cd00609">
    <property type="entry name" value="AAT_like"/>
    <property type="match status" value="1"/>
</dbReference>
<reference evidence="7 8" key="1">
    <citation type="submission" date="2019-09" db="EMBL/GenBank/DDBJ databases">
        <title>In-depth cultivation of the pig gut microbiome towards novel bacterial diversity and tailored functional studies.</title>
        <authorList>
            <person name="Wylensek D."/>
            <person name="Hitch T.C.A."/>
            <person name="Clavel T."/>
        </authorList>
    </citation>
    <scope>NUCLEOTIDE SEQUENCE [LARGE SCALE GENOMIC DNA]</scope>
    <source>
        <strain evidence="7 8">WCA3-693-APC-4?</strain>
    </source>
</reference>
<dbReference type="Gene3D" id="1.10.10.10">
    <property type="entry name" value="Winged helix-like DNA-binding domain superfamily/Winged helix DNA-binding domain"/>
    <property type="match status" value="1"/>
</dbReference>
<dbReference type="PROSITE" id="PS50949">
    <property type="entry name" value="HTH_GNTR"/>
    <property type="match status" value="1"/>
</dbReference>
<dbReference type="SUPFAM" id="SSF53383">
    <property type="entry name" value="PLP-dependent transferases"/>
    <property type="match status" value="1"/>
</dbReference>
<proteinExistence type="inferred from homology"/>
<dbReference type="AlphaFoldDB" id="A0A6N7XKH9"/>
<evidence type="ECO:0000313" key="8">
    <source>
        <dbReference type="Proteomes" id="UP000469523"/>
    </source>
</evidence>
<evidence type="ECO:0000259" key="6">
    <source>
        <dbReference type="PROSITE" id="PS50949"/>
    </source>
</evidence>
<dbReference type="PANTHER" id="PTHR46577:SF1">
    <property type="entry name" value="HTH-TYPE TRANSCRIPTIONAL REGULATORY PROTEIN GABR"/>
    <property type="match status" value="1"/>
</dbReference>
<dbReference type="InterPro" id="IPR036390">
    <property type="entry name" value="WH_DNA-bd_sf"/>
</dbReference>